<sequence length="95" mass="10855">KEGTVGDKEDILGDQQEHYSEEGLNITIRNWNKWKQLILEVKIFHHLADDQRETMGLNSSSVEFNNREGIITQGSNESGFLAIEDGKENDTFVFV</sequence>
<dbReference type="Proteomes" id="UP000663873">
    <property type="component" value="Unassembled WGS sequence"/>
</dbReference>
<feature type="non-terminal residue" evidence="2">
    <location>
        <position position="1"/>
    </location>
</feature>
<organism evidence="2 3">
    <name type="scientific">Rotaria socialis</name>
    <dbReference type="NCBI Taxonomy" id="392032"/>
    <lineage>
        <taxon>Eukaryota</taxon>
        <taxon>Metazoa</taxon>
        <taxon>Spiralia</taxon>
        <taxon>Gnathifera</taxon>
        <taxon>Rotifera</taxon>
        <taxon>Eurotatoria</taxon>
        <taxon>Bdelloidea</taxon>
        <taxon>Philodinida</taxon>
        <taxon>Philodinidae</taxon>
        <taxon>Rotaria</taxon>
    </lineage>
</organism>
<dbReference type="SUPFAM" id="SSF51206">
    <property type="entry name" value="cAMP-binding domain-like"/>
    <property type="match status" value="1"/>
</dbReference>
<dbReference type="InterPro" id="IPR014710">
    <property type="entry name" value="RmlC-like_jellyroll"/>
</dbReference>
<evidence type="ECO:0000313" key="2">
    <source>
        <dbReference type="EMBL" id="CAF4711042.1"/>
    </source>
</evidence>
<dbReference type="InterPro" id="IPR000595">
    <property type="entry name" value="cNMP-bd_dom"/>
</dbReference>
<proteinExistence type="predicted"/>
<dbReference type="PROSITE" id="PS50042">
    <property type="entry name" value="CNMP_BINDING_3"/>
    <property type="match status" value="1"/>
</dbReference>
<dbReference type="EMBL" id="CAJOBP010035729">
    <property type="protein sequence ID" value="CAF4711042.1"/>
    <property type="molecule type" value="Genomic_DNA"/>
</dbReference>
<dbReference type="AlphaFoldDB" id="A0A821J138"/>
<dbReference type="Gene3D" id="2.60.120.10">
    <property type="entry name" value="Jelly Rolls"/>
    <property type="match status" value="1"/>
</dbReference>
<feature type="domain" description="Cyclic nucleotide-binding" evidence="1">
    <location>
        <begin position="43"/>
        <end position="87"/>
    </location>
</feature>
<keyword evidence="3" id="KW-1185">Reference proteome</keyword>
<protein>
    <recommendedName>
        <fullName evidence="1">Cyclic nucleotide-binding domain-containing protein</fullName>
    </recommendedName>
</protein>
<evidence type="ECO:0000313" key="3">
    <source>
        <dbReference type="Proteomes" id="UP000663873"/>
    </source>
</evidence>
<gene>
    <name evidence="2" type="ORF">UJA718_LOCUS36740</name>
</gene>
<evidence type="ECO:0000259" key="1">
    <source>
        <dbReference type="PROSITE" id="PS50042"/>
    </source>
</evidence>
<comment type="caution">
    <text evidence="2">The sequence shown here is derived from an EMBL/GenBank/DDBJ whole genome shotgun (WGS) entry which is preliminary data.</text>
</comment>
<reference evidence="2" key="1">
    <citation type="submission" date="2021-02" db="EMBL/GenBank/DDBJ databases">
        <authorList>
            <person name="Nowell W R."/>
        </authorList>
    </citation>
    <scope>NUCLEOTIDE SEQUENCE</scope>
</reference>
<accession>A0A821J138</accession>
<name>A0A821J138_9BILA</name>
<dbReference type="InterPro" id="IPR018490">
    <property type="entry name" value="cNMP-bd_dom_sf"/>
</dbReference>